<dbReference type="RefSeq" id="WP_277442982.1">
    <property type="nucleotide sequence ID" value="NZ_JAKOAV010000006.1"/>
</dbReference>
<name>A0A9X4H1P0_9FIRM</name>
<dbReference type="EMBL" id="JAKOAV010000006">
    <property type="protein sequence ID" value="MDF9407741.1"/>
    <property type="molecule type" value="Genomic_DNA"/>
</dbReference>
<accession>A0A9X4H1P0</accession>
<comment type="caution">
    <text evidence="1">The sequence shown here is derived from an EMBL/GenBank/DDBJ whole genome shotgun (WGS) entry which is preliminary data.</text>
</comment>
<dbReference type="Proteomes" id="UP001154312">
    <property type="component" value="Unassembled WGS sequence"/>
</dbReference>
<reference evidence="1" key="1">
    <citation type="submission" date="2022-02" db="EMBL/GenBank/DDBJ databases">
        <authorList>
            <person name="Leng L."/>
        </authorList>
    </citation>
    <scope>NUCLEOTIDE SEQUENCE</scope>
    <source>
        <strain evidence="1">JI</strain>
    </source>
</reference>
<evidence type="ECO:0000313" key="2">
    <source>
        <dbReference type="Proteomes" id="UP001154312"/>
    </source>
</evidence>
<dbReference type="AlphaFoldDB" id="A0A9X4H1P0"/>
<organism evidence="1 2">
    <name type="scientific">Pelotomaculum isophthalicicum JI</name>
    <dbReference type="NCBI Taxonomy" id="947010"/>
    <lineage>
        <taxon>Bacteria</taxon>
        <taxon>Bacillati</taxon>
        <taxon>Bacillota</taxon>
        <taxon>Clostridia</taxon>
        <taxon>Eubacteriales</taxon>
        <taxon>Desulfotomaculaceae</taxon>
        <taxon>Pelotomaculum</taxon>
    </lineage>
</organism>
<protein>
    <submittedName>
        <fullName evidence="1">Uncharacterized protein</fullName>
    </submittedName>
</protein>
<keyword evidence="2" id="KW-1185">Reference proteome</keyword>
<sequence>MLGEIAHILLFGDHNGVNDDFDAVGLTPEMVEFLMCELPKNIIKVSSFRNKNAHISAMSKKDYFHLSKLVLGDEDEPKKSLLGRILSLKQELSSIR</sequence>
<proteinExistence type="predicted"/>
<gene>
    <name evidence="1" type="ORF">L7E55_05105</name>
</gene>
<evidence type="ECO:0000313" key="1">
    <source>
        <dbReference type="EMBL" id="MDF9407741.1"/>
    </source>
</evidence>